<dbReference type="PRINTS" id="PR00237">
    <property type="entry name" value="GPCRRHODOPSN"/>
</dbReference>
<sequence length="387" mass="43830">MANLVTDITGPSLDKMLNYSVTAGSNISNSGNASFYQGNESNNGGGATQEEIPFLYTIKVVTSVLFSLVFVLGVLGNTLVILAATGRIRGLHKTMSVLILNLSFADLLYLVFCLPFHATLITVPSWMFGGFMCKMVQFLIYASMCASSFTLVAMSMDRYFAVVHPLKFFGVRTLRNVICVISFIWALAIACAAPFLFVFETFDMLDANGDEVSYCVEVWPDDNPRDDIKLSRRYFYTFLFVISYMLPLLLMITSYLLILRALWTTFKPSEDSESSANNAKKKVTLIVSVVVLAFGICWLPHHIMYMWILYGDFPFTDGTLVLKVTEIIMSSCNSCLNPIIYSIMSENFRQALRRYLRRCTSSRERTKVVPRHRRMKLLNRAKRFQVC</sequence>
<keyword evidence="8 9" id="KW-0807">Transducer</keyword>
<keyword evidence="2 9" id="KW-0812">Transmembrane</keyword>
<evidence type="ECO:0000256" key="4">
    <source>
        <dbReference type="ARBA" id="ARBA00023040"/>
    </source>
</evidence>
<dbReference type="InterPro" id="IPR017452">
    <property type="entry name" value="GPCR_Rhodpsn_7TM"/>
</dbReference>
<evidence type="ECO:0000256" key="6">
    <source>
        <dbReference type="ARBA" id="ARBA00023157"/>
    </source>
</evidence>
<dbReference type="GO" id="GO:0004930">
    <property type="term" value="F:G protein-coupled receptor activity"/>
    <property type="evidence" value="ECO:0007669"/>
    <property type="project" value="UniProtKB-KW"/>
</dbReference>
<dbReference type="PRINTS" id="PR00663">
    <property type="entry name" value="GALANINR"/>
</dbReference>
<feature type="transmembrane region" description="Helical" evidence="10">
    <location>
        <begin position="234"/>
        <end position="262"/>
    </location>
</feature>
<evidence type="ECO:0000313" key="12">
    <source>
        <dbReference type="EMBL" id="ALM01493.1"/>
    </source>
</evidence>
<evidence type="ECO:0000259" key="11">
    <source>
        <dbReference type="PROSITE" id="PS50262"/>
    </source>
</evidence>
<keyword evidence="6" id="KW-1015">Disulfide bond</keyword>
<dbReference type="GO" id="GO:0005886">
    <property type="term" value="C:plasma membrane"/>
    <property type="evidence" value="ECO:0007669"/>
    <property type="project" value="TreeGrafter"/>
</dbReference>
<feature type="transmembrane region" description="Helical" evidence="10">
    <location>
        <begin position="177"/>
        <end position="199"/>
    </location>
</feature>
<dbReference type="PROSITE" id="PS50262">
    <property type="entry name" value="G_PROTEIN_RECEP_F1_2"/>
    <property type="match status" value="1"/>
</dbReference>
<dbReference type="Gene3D" id="1.20.1070.10">
    <property type="entry name" value="Rhodopsin 7-helix transmembrane proteins"/>
    <property type="match status" value="1"/>
</dbReference>
<feature type="transmembrane region" description="Helical" evidence="10">
    <location>
        <begin position="64"/>
        <end position="85"/>
    </location>
</feature>
<evidence type="ECO:0000256" key="3">
    <source>
        <dbReference type="ARBA" id="ARBA00022989"/>
    </source>
</evidence>
<reference evidence="12" key="1">
    <citation type="submission" date="2014-12" db="EMBL/GenBank/DDBJ databases">
        <title>Identification and functional characterization of galanin receptor in the starfish, Asterias rubens.</title>
        <authorList>
            <person name="Zandawala M."/>
            <person name="Elphick M.R."/>
        </authorList>
    </citation>
    <scope>NUCLEOTIDE SEQUENCE</scope>
</reference>
<keyword evidence="5 10" id="KW-0472">Membrane</keyword>
<evidence type="ECO:0000256" key="7">
    <source>
        <dbReference type="ARBA" id="ARBA00023170"/>
    </source>
</evidence>
<evidence type="ECO:0000256" key="2">
    <source>
        <dbReference type="ARBA" id="ARBA00022692"/>
    </source>
</evidence>
<keyword evidence="7 9" id="KW-0675">Receptor</keyword>
<feature type="domain" description="G-protein coupled receptors family 1 profile" evidence="11">
    <location>
        <begin position="76"/>
        <end position="341"/>
    </location>
</feature>
<dbReference type="InterPro" id="IPR000405">
    <property type="entry name" value="Galanin_rcpt"/>
</dbReference>
<name>A0A1N7TCF1_ASTRU</name>
<protein>
    <submittedName>
        <fullName evidence="12">Galanin receptor</fullName>
    </submittedName>
</protein>
<dbReference type="EMBL" id="KP330475">
    <property type="protein sequence ID" value="ALM01493.1"/>
    <property type="molecule type" value="mRNA"/>
</dbReference>
<dbReference type="PANTHER" id="PTHR45695:SF34">
    <property type="entry name" value="GALANIN RECEPTOR 2B-LIKE"/>
    <property type="match status" value="1"/>
</dbReference>
<proteinExistence type="evidence at transcript level"/>
<dbReference type="SUPFAM" id="SSF81321">
    <property type="entry name" value="Family A G protein-coupled receptor-like"/>
    <property type="match status" value="1"/>
</dbReference>
<feature type="transmembrane region" description="Helical" evidence="10">
    <location>
        <begin position="283"/>
        <end position="308"/>
    </location>
</feature>
<feature type="transmembrane region" description="Helical" evidence="10">
    <location>
        <begin position="97"/>
        <end position="118"/>
    </location>
</feature>
<evidence type="ECO:0000256" key="9">
    <source>
        <dbReference type="RuleBase" id="RU000688"/>
    </source>
</evidence>
<dbReference type="PANTHER" id="PTHR45695">
    <property type="entry name" value="LEUCOKININ RECEPTOR-RELATED"/>
    <property type="match status" value="1"/>
</dbReference>
<dbReference type="Pfam" id="PF00001">
    <property type="entry name" value="7tm_1"/>
    <property type="match status" value="1"/>
</dbReference>
<evidence type="ECO:0000256" key="1">
    <source>
        <dbReference type="ARBA" id="ARBA00004141"/>
    </source>
</evidence>
<keyword evidence="3 10" id="KW-1133">Transmembrane helix</keyword>
<comment type="subcellular location">
    <subcellularLocation>
        <location evidence="1">Membrane</location>
        <topology evidence="1">Multi-pass membrane protein</topology>
    </subcellularLocation>
</comment>
<dbReference type="AlphaFoldDB" id="A0A1N7TCF1"/>
<evidence type="ECO:0000256" key="5">
    <source>
        <dbReference type="ARBA" id="ARBA00023136"/>
    </source>
</evidence>
<evidence type="ECO:0000256" key="8">
    <source>
        <dbReference type="ARBA" id="ARBA00023224"/>
    </source>
</evidence>
<dbReference type="GeneID" id="117292595"/>
<dbReference type="SMART" id="SM01381">
    <property type="entry name" value="7TM_GPCR_Srsx"/>
    <property type="match status" value="1"/>
</dbReference>
<dbReference type="PROSITE" id="PS00237">
    <property type="entry name" value="G_PROTEIN_RECEP_F1_1"/>
    <property type="match status" value="1"/>
</dbReference>
<dbReference type="RefSeq" id="XP_033630595.1">
    <property type="nucleotide sequence ID" value="XM_033774704.1"/>
</dbReference>
<feature type="transmembrane region" description="Helical" evidence="10">
    <location>
        <begin position="138"/>
        <end position="156"/>
    </location>
</feature>
<keyword evidence="4 9" id="KW-0297">G-protein coupled receptor</keyword>
<dbReference type="OrthoDB" id="2132067at2759"/>
<accession>A0A1N7TCF1</accession>
<dbReference type="OMA" id="YSIMSEN"/>
<organism evidence="12">
    <name type="scientific">Asterias rubens</name>
    <name type="common">Common European starfish</name>
    <name type="synonym">Asterias vulgaris</name>
    <dbReference type="NCBI Taxonomy" id="7604"/>
    <lineage>
        <taxon>Eukaryota</taxon>
        <taxon>Metazoa</taxon>
        <taxon>Echinodermata</taxon>
        <taxon>Eleutherozoa</taxon>
        <taxon>Asterozoa</taxon>
        <taxon>Asteroidea</taxon>
        <taxon>Forcipulatacea</taxon>
        <taxon>Forcipulatida</taxon>
        <taxon>Asteriidae</taxon>
        <taxon>Asterias</taxon>
    </lineage>
</organism>
<comment type="similarity">
    <text evidence="9">Belongs to the G-protein coupled receptor 1 family.</text>
</comment>
<dbReference type="InterPro" id="IPR000276">
    <property type="entry name" value="GPCR_Rhodpsn"/>
</dbReference>
<evidence type="ECO:0000256" key="10">
    <source>
        <dbReference type="SAM" id="Phobius"/>
    </source>
</evidence>